<proteinExistence type="predicted"/>
<keyword evidence="2" id="KW-0378">Hydrolase</keyword>
<reference evidence="2 4" key="1">
    <citation type="journal article" date="2004" name="Genome Res.">
        <title>Genome sequence of Haloarcula marismortui: a halophilic archaeon from the Dead Sea.</title>
        <authorList>
            <person name="Baliga N.S."/>
            <person name="Bonneau R."/>
            <person name="Facciotti M.T."/>
            <person name="Pan M."/>
            <person name="Glusman G."/>
            <person name="Deutsch E.W."/>
            <person name="Shannon P."/>
            <person name="Chiu Y."/>
            <person name="Weng R.S."/>
            <person name="Gan R.R."/>
            <person name="Hung P."/>
            <person name="Date S.V."/>
            <person name="Marcotte E."/>
            <person name="Hood L."/>
            <person name="Ng W.V."/>
        </authorList>
    </citation>
    <scope>NUCLEOTIDE SEQUENCE [LARGE SCALE GENOMIC DNA]</scope>
    <source>
        <strain evidence="2">ATCC 43049</strain>
        <strain evidence="4">ATCC 43049 / DSM 3752 / JCM 8966 / VKM B-1809</strain>
        <plasmid evidence="4">Plasmid pNG200</plasmid>
    </source>
</reference>
<dbReference type="KEGG" id="hma:pNG2033"/>
<dbReference type="Proteomes" id="UP000001169">
    <property type="component" value="Plasmid pNG200"/>
</dbReference>
<name>Q5V827_HALMA</name>
<feature type="transmembrane region" description="Helical" evidence="1">
    <location>
        <begin position="62"/>
        <end position="82"/>
    </location>
</feature>
<dbReference type="Proteomes" id="UP000298722">
    <property type="component" value="Plasmid pHMA34"/>
</dbReference>
<dbReference type="GeneID" id="40150510"/>
<evidence type="ECO:0000313" key="5">
    <source>
        <dbReference type="Proteomes" id="UP000298722"/>
    </source>
</evidence>
<dbReference type="AlphaFoldDB" id="Q5V827"/>
<evidence type="ECO:0000313" key="4">
    <source>
        <dbReference type="Proteomes" id="UP000001169"/>
    </source>
</evidence>
<evidence type="ECO:0000313" key="2">
    <source>
        <dbReference type="EMBL" id="AAV44325.1"/>
    </source>
</evidence>
<geneLocation type="plasmid" evidence="5">
    <name>phma34</name>
</geneLocation>
<dbReference type="EnsemblBacteria" id="AAV44325">
    <property type="protein sequence ID" value="AAV44325"/>
    <property type="gene ID" value="pNG2033"/>
</dbReference>
<accession>Q5V827</accession>
<keyword evidence="1" id="KW-1133">Transmembrane helix</keyword>
<evidence type="ECO:0000313" key="3">
    <source>
        <dbReference type="EMBL" id="QCP89373.1"/>
    </source>
</evidence>
<geneLocation type="plasmid" evidence="3">
    <name>pHMA34</name>
</geneLocation>
<feature type="transmembrane region" description="Helical" evidence="1">
    <location>
        <begin position="12"/>
        <end position="42"/>
    </location>
</feature>
<dbReference type="EMBL" id="CP039132">
    <property type="protein sequence ID" value="QCP89373.1"/>
    <property type="molecule type" value="Genomic_DNA"/>
</dbReference>
<organism evidence="2 4">
    <name type="scientific">Haloarcula marismortui (strain ATCC 43049 / DSM 3752 / JCM 8966 / VKM B-1809)</name>
    <name type="common">Halobacterium marismortui</name>
    <dbReference type="NCBI Taxonomy" id="272569"/>
    <lineage>
        <taxon>Archaea</taxon>
        <taxon>Methanobacteriati</taxon>
        <taxon>Methanobacteriota</taxon>
        <taxon>Stenosarchaea group</taxon>
        <taxon>Halobacteria</taxon>
        <taxon>Halobacteriales</taxon>
        <taxon>Haloarculaceae</taxon>
        <taxon>Haloarcula</taxon>
    </lineage>
</organism>
<dbReference type="HOGENOM" id="CLU_133604_0_0_2"/>
<keyword evidence="2" id="KW-0614">Plasmid</keyword>
<sequence>MYRNGHYGAALLFVTPISAVLISIGFVRLAFVAGITAVGFAMVPDLDQRLPGVTHRGLTHTVWFALVVGFLLAGAGTVVTIAPSLIGTVTGFAVGTGTIMSHIAADALTPAGVRPWSPVDDTRYSLDIVRAKNPLANYALLGLGIASATLGIWTGGTAAGL</sequence>
<keyword evidence="1" id="KW-0472">Membrane</keyword>
<keyword evidence="4" id="KW-1185">Reference proteome</keyword>
<gene>
    <name evidence="2" type="ordered locus">pNG2033</name>
    <name evidence="3" type="ORF">E6P14_00105</name>
</gene>
<dbReference type="GO" id="GO:0016787">
    <property type="term" value="F:hydrolase activity"/>
    <property type="evidence" value="ECO:0007669"/>
    <property type="project" value="UniProtKB-KW"/>
</dbReference>
<keyword evidence="1" id="KW-0812">Transmembrane</keyword>
<evidence type="ECO:0000256" key="1">
    <source>
        <dbReference type="SAM" id="Phobius"/>
    </source>
</evidence>
<dbReference type="PATRIC" id="fig|272569.17.peg.68"/>
<feature type="transmembrane region" description="Helical" evidence="1">
    <location>
        <begin position="135"/>
        <end position="155"/>
    </location>
</feature>
<dbReference type="RefSeq" id="WP_011222176.1">
    <property type="nucleotide sequence ID" value="NC_006390.1"/>
</dbReference>
<dbReference type="Pfam" id="PF04307">
    <property type="entry name" value="YdjM"/>
    <property type="match status" value="1"/>
</dbReference>
<geneLocation type="plasmid" evidence="2 4">
    <name>pNG200</name>
</geneLocation>
<dbReference type="EMBL" id="AY596291">
    <property type="protein sequence ID" value="AAV44325.1"/>
    <property type="molecule type" value="Genomic_DNA"/>
</dbReference>
<dbReference type="InterPro" id="IPR007404">
    <property type="entry name" value="YdjM-like"/>
</dbReference>
<protein>
    <submittedName>
        <fullName evidence="2 3">Metal-dependent hydrolase</fullName>
    </submittedName>
</protein>
<reference evidence="3 5" key="2">
    <citation type="submission" date="2019-04" db="EMBL/GenBank/DDBJ databases">
        <title>Methylomes of two halophilic Archaea, Haloarcula marismortui and Haloferax mediterranei.</title>
        <authorList>
            <person name="DasSarma S."/>
            <person name="DasSarma P."/>
            <person name="DasSarma S."/>
            <person name="Fomenkov A."/>
            <person name="Vincze T."/>
            <person name="Anton B.P."/>
            <person name="Roberts R.J."/>
        </authorList>
    </citation>
    <scope>NUCLEOTIDE SEQUENCE [LARGE SCALE GENOMIC DNA]</scope>
    <source>
        <strain evidence="3 5">ATCC 43049</strain>
        <plasmid evidence="3">pHMA34</plasmid>
        <plasmid evidence="5">phma34</plasmid>
    </source>
</reference>